<evidence type="ECO:0008006" key="4">
    <source>
        <dbReference type="Google" id="ProtNLM"/>
    </source>
</evidence>
<keyword evidence="3" id="KW-1185">Reference proteome</keyword>
<evidence type="ECO:0000256" key="1">
    <source>
        <dbReference type="SAM" id="MobiDB-lite"/>
    </source>
</evidence>
<sequence>MKDSQEQSSSYTLYLHYSRSSVLHVGADQLTSNHHSLDLTGSLIDLVDLGVSHQLLHRVFAVEAVSSEDLDGVGGCLVGLVGSEALGNRGKVGGAHLKPDVSRGLVGHESAHLEIDGHVGQHELNCLVVSNLRSECLALQRSLGALIECSPHDSECACSHSGAGHVEGAHGNLESGSMCSEHILLGHTHILEGDGASVRATLAHHLLLLSPRDSGCVSIDDECSECLASGGFLVGVRVASEDEEPLGVTATRDPALGSVENVFVSLLLTRSLHSVHIRSRSRLRHAVGGDQRLGGQHTEVLLLLLLSGRNVHGGDGERGTHDGDLESGAAIRKSLHDKRSLHVGHTRSTVLLGDLGVHDAERVRLLHNVPRELARLVVLGCGRSQLLLGELERRCLNLALSVRQIKGQISGLDGPRHRSGETVQRTAQHT</sequence>
<accession>A0AAV5WPG9</accession>
<name>A0AAV5WPG9_9BILA</name>
<comment type="caution">
    <text evidence="2">The sequence shown here is derived from an EMBL/GenBank/DDBJ whole genome shotgun (WGS) entry which is preliminary data.</text>
</comment>
<proteinExistence type="predicted"/>
<feature type="region of interest" description="Disordered" evidence="1">
    <location>
        <begin position="410"/>
        <end position="430"/>
    </location>
</feature>
<gene>
    <name evidence="2" type="ORF">PFISCL1PPCAC_23470</name>
</gene>
<evidence type="ECO:0000313" key="3">
    <source>
        <dbReference type="Proteomes" id="UP001432322"/>
    </source>
</evidence>
<dbReference type="EMBL" id="BTSY01000006">
    <property type="protein sequence ID" value="GMT32173.1"/>
    <property type="molecule type" value="Genomic_DNA"/>
</dbReference>
<feature type="non-terminal residue" evidence="2">
    <location>
        <position position="430"/>
    </location>
</feature>
<evidence type="ECO:0000313" key="2">
    <source>
        <dbReference type="EMBL" id="GMT32173.1"/>
    </source>
</evidence>
<protein>
    <recommendedName>
        <fullName evidence="4">Ribosomal protein</fullName>
    </recommendedName>
</protein>
<feature type="compositionally biased region" description="Polar residues" evidence="1">
    <location>
        <begin position="421"/>
        <end position="430"/>
    </location>
</feature>
<dbReference type="Proteomes" id="UP001432322">
    <property type="component" value="Unassembled WGS sequence"/>
</dbReference>
<reference evidence="2" key="1">
    <citation type="submission" date="2023-10" db="EMBL/GenBank/DDBJ databases">
        <title>Genome assembly of Pristionchus species.</title>
        <authorList>
            <person name="Yoshida K."/>
            <person name="Sommer R.J."/>
        </authorList>
    </citation>
    <scope>NUCLEOTIDE SEQUENCE</scope>
    <source>
        <strain evidence="2">RS5133</strain>
    </source>
</reference>
<organism evidence="2 3">
    <name type="scientific">Pristionchus fissidentatus</name>
    <dbReference type="NCBI Taxonomy" id="1538716"/>
    <lineage>
        <taxon>Eukaryota</taxon>
        <taxon>Metazoa</taxon>
        <taxon>Ecdysozoa</taxon>
        <taxon>Nematoda</taxon>
        <taxon>Chromadorea</taxon>
        <taxon>Rhabditida</taxon>
        <taxon>Rhabditina</taxon>
        <taxon>Diplogasteromorpha</taxon>
        <taxon>Diplogasteroidea</taxon>
        <taxon>Neodiplogasteridae</taxon>
        <taxon>Pristionchus</taxon>
    </lineage>
</organism>
<dbReference type="AlphaFoldDB" id="A0AAV5WPG9"/>